<evidence type="ECO:0000256" key="2">
    <source>
        <dbReference type="PROSITE-ProRule" id="PRU00169"/>
    </source>
</evidence>
<organism evidence="5">
    <name type="scientific">Methanobacterium veterum</name>
    <dbReference type="NCBI Taxonomy" id="408577"/>
    <lineage>
        <taxon>Archaea</taxon>
        <taxon>Methanobacteriati</taxon>
        <taxon>Methanobacteriota</taxon>
        <taxon>Methanomada group</taxon>
        <taxon>Methanobacteria</taxon>
        <taxon>Methanobacteriales</taxon>
        <taxon>Methanobacteriaceae</taxon>
        <taxon>Methanobacterium</taxon>
    </lineage>
</organism>
<dbReference type="GO" id="GO:0000160">
    <property type="term" value="P:phosphorelay signal transduction system"/>
    <property type="evidence" value="ECO:0007669"/>
    <property type="project" value="InterPro"/>
</dbReference>
<dbReference type="SUPFAM" id="SSF52172">
    <property type="entry name" value="CheY-like"/>
    <property type="match status" value="1"/>
</dbReference>
<evidence type="ECO:0000313" key="6">
    <source>
        <dbReference type="Proteomes" id="UP001068021"/>
    </source>
</evidence>
<reference evidence="5" key="1">
    <citation type="submission" date="2022-12" db="EMBL/GenBank/DDBJ databases">
        <title>Reclassification of two methanogenic archaea species isolated from the Kolyma lowland permafrost.</title>
        <authorList>
            <person name="Trubitsyn V.E."/>
            <person name="Rivkina E.M."/>
            <person name="Shcherbakova V.A."/>
        </authorList>
    </citation>
    <scope>NUCLEOTIDE SEQUENCE</scope>
    <source>
        <strain evidence="4">M2</strain>
        <strain evidence="5">MK4</strain>
    </source>
</reference>
<keyword evidence="6" id="KW-1185">Reference proteome</keyword>
<feature type="modified residue" description="4-aspartylphosphate" evidence="2">
    <location>
        <position position="54"/>
    </location>
</feature>
<dbReference type="InterPro" id="IPR050595">
    <property type="entry name" value="Bact_response_regulator"/>
</dbReference>
<gene>
    <name evidence="5" type="ORF">O3H35_13625</name>
    <name evidence="4" type="ORF">O3H54_14865</name>
</gene>
<dbReference type="PANTHER" id="PTHR44591">
    <property type="entry name" value="STRESS RESPONSE REGULATOR PROTEIN 1"/>
    <property type="match status" value="1"/>
</dbReference>
<dbReference type="CDD" id="cd17534">
    <property type="entry name" value="REC_DC-like"/>
    <property type="match status" value="1"/>
</dbReference>
<dbReference type="Gene3D" id="3.40.50.2300">
    <property type="match status" value="1"/>
</dbReference>
<accession>A0A9E5A8Q7</accession>
<dbReference type="RefSeq" id="WP_048082429.1">
    <property type="nucleotide sequence ID" value="NZ_JAPVER010000020.1"/>
</dbReference>
<dbReference type="Pfam" id="PF00072">
    <property type="entry name" value="Response_reg"/>
    <property type="match status" value="1"/>
</dbReference>
<evidence type="ECO:0000259" key="3">
    <source>
        <dbReference type="PROSITE" id="PS50110"/>
    </source>
</evidence>
<dbReference type="EMBL" id="JAPVES010000030">
    <property type="protein sequence ID" value="MCZ3373683.1"/>
    <property type="molecule type" value="Genomic_DNA"/>
</dbReference>
<dbReference type="PANTHER" id="PTHR44591:SF3">
    <property type="entry name" value="RESPONSE REGULATORY DOMAIN-CONTAINING PROTEIN"/>
    <property type="match status" value="1"/>
</dbReference>
<feature type="domain" description="Response regulatory" evidence="3">
    <location>
        <begin position="4"/>
        <end position="119"/>
    </location>
</feature>
<evidence type="ECO:0000256" key="1">
    <source>
        <dbReference type="ARBA" id="ARBA00022553"/>
    </source>
</evidence>
<dbReference type="EMBL" id="JAPVER010000020">
    <property type="protein sequence ID" value="MCZ3367169.1"/>
    <property type="molecule type" value="Genomic_DNA"/>
</dbReference>
<dbReference type="InterPro" id="IPR011006">
    <property type="entry name" value="CheY-like_superfamily"/>
</dbReference>
<protein>
    <submittedName>
        <fullName evidence="5">Response regulator</fullName>
    </submittedName>
</protein>
<dbReference type="InterPro" id="IPR001789">
    <property type="entry name" value="Sig_transdc_resp-reg_receiver"/>
</dbReference>
<comment type="caution">
    <text evidence="5">The sequence shown here is derived from an EMBL/GenBank/DDBJ whole genome shotgun (WGS) entry which is preliminary data.</text>
</comment>
<dbReference type="PROSITE" id="PS50110">
    <property type="entry name" value="RESPONSE_REGULATORY"/>
    <property type="match status" value="1"/>
</dbReference>
<keyword evidence="1 2" id="KW-0597">Phosphoprotein</keyword>
<proteinExistence type="predicted"/>
<evidence type="ECO:0000313" key="5">
    <source>
        <dbReference type="EMBL" id="MCZ3373683.1"/>
    </source>
</evidence>
<dbReference type="Proteomes" id="UP001068021">
    <property type="component" value="Unassembled WGS sequence"/>
</dbReference>
<dbReference type="SMART" id="SM00448">
    <property type="entry name" value="REC"/>
    <property type="match status" value="1"/>
</dbReference>
<name>A0A9E5A8Q7_9EURY</name>
<dbReference type="Proteomes" id="UP001074446">
    <property type="component" value="Unassembled WGS sequence"/>
</dbReference>
<evidence type="ECO:0000313" key="4">
    <source>
        <dbReference type="EMBL" id="MCZ3367169.1"/>
    </source>
</evidence>
<sequence>MTIKIIIVEDESIVAWDLEQRLKLLGHEVVGIAASGADALNLVKNNKVDLILMDIILKGNLNGIETAILIKKDYNIPIIYNSANSDFKTLKEIKKTEPYEYLVKPFDDTRLKKAINNALNY</sequence>
<dbReference type="AlphaFoldDB" id="A0A9E5A8Q7"/>